<protein>
    <submittedName>
        <fullName evidence="11">VOC family protein</fullName>
    </submittedName>
</protein>
<evidence type="ECO:0000256" key="8">
    <source>
        <dbReference type="RuleBase" id="RU000683"/>
    </source>
</evidence>
<proteinExistence type="inferred from homology"/>
<evidence type="ECO:0000313" key="12">
    <source>
        <dbReference type="Proteomes" id="UP001589710"/>
    </source>
</evidence>
<dbReference type="PROSITE" id="PS00934">
    <property type="entry name" value="GLYOXALASE_I_1"/>
    <property type="match status" value="1"/>
</dbReference>
<dbReference type="RefSeq" id="WP_345516504.1">
    <property type="nucleotide sequence ID" value="NZ_BAAAXD010000037.1"/>
</dbReference>
<keyword evidence="12" id="KW-1185">Reference proteome</keyword>
<evidence type="ECO:0000256" key="9">
    <source>
        <dbReference type="SAM" id="MobiDB-lite"/>
    </source>
</evidence>
<evidence type="ECO:0000256" key="1">
    <source>
        <dbReference type="ARBA" id="ARBA00001954"/>
    </source>
</evidence>
<dbReference type="PROSITE" id="PS51819">
    <property type="entry name" value="VOC"/>
    <property type="match status" value="2"/>
</dbReference>
<keyword evidence="6 8" id="KW-0560">Oxidoreductase</keyword>
<keyword evidence="5 8" id="KW-0223">Dioxygenase</keyword>
<gene>
    <name evidence="11" type="ORF">ACFFTL_36095</name>
</gene>
<feature type="domain" description="VOC" evidence="10">
    <location>
        <begin position="140"/>
        <end position="268"/>
    </location>
</feature>
<dbReference type="PANTHER" id="PTHR21366:SF14">
    <property type="entry name" value="GLYOXALASE DOMAIN-CONTAINING PROTEIN 5"/>
    <property type="match status" value="1"/>
</dbReference>
<evidence type="ECO:0000256" key="7">
    <source>
        <dbReference type="ARBA" id="ARBA00023004"/>
    </source>
</evidence>
<dbReference type="InterPro" id="IPR000486">
    <property type="entry name" value="Xdiol_ring_cleave_dOase_1/2"/>
</dbReference>
<comment type="cofactor">
    <cofactor evidence="1 8">
        <name>Fe(2+)</name>
        <dbReference type="ChEBI" id="CHEBI:29033"/>
    </cofactor>
</comment>
<dbReference type="Gene3D" id="3.10.180.10">
    <property type="entry name" value="2,3-Dihydroxybiphenyl 1,2-Dioxygenase, domain 1"/>
    <property type="match status" value="2"/>
</dbReference>
<comment type="caution">
    <text evidence="11">The sequence shown here is derived from an EMBL/GenBank/DDBJ whole genome shotgun (WGS) entry which is preliminary data.</text>
</comment>
<dbReference type="Proteomes" id="UP001589710">
    <property type="component" value="Unassembled WGS sequence"/>
</dbReference>
<accession>A0ABV5RI81</accession>
<sequence length="311" mass="33934">MQLSGLGYFGLRTRRVDQWRTFAENVLGLSAQTTEDGLRLRADDRSWRIALHEADTEEFGYVGWEVPGPAELAAAAAELAAAGVEVTHADDQLLRDRDVLDLVHVADPNGVRVEIFYGARTAVTPFVSPTGASFVTGEQGLGHVVFSVDNYAATLRFYTELLGFRLSDFCDLGRKRIAFLHTNPRHHSLAFAGLVIEPERKPRKDVEPGELFHFMLEVDDLDTVGHAYDRCLDGAAPVALTLGRHSNDKMLSFYAITPSGFEIEYGHGAITVADPWTATRVDGTSLWGHRRPSKPAPAVPPAAAAPEGAKA</sequence>
<evidence type="ECO:0000256" key="5">
    <source>
        <dbReference type="ARBA" id="ARBA00022964"/>
    </source>
</evidence>
<feature type="region of interest" description="Disordered" evidence="9">
    <location>
        <begin position="287"/>
        <end position="311"/>
    </location>
</feature>
<dbReference type="InterPro" id="IPR004360">
    <property type="entry name" value="Glyas_Fos-R_dOase_dom"/>
</dbReference>
<evidence type="ECO:0000256" key="6">
    <source>
        <dbReference type="ARBA" id="ARBA00023002"/>
    </source>
</evidence>
<organism evidence="11 12">
    <name type="scientific">Streptomyces yanii</name>
    <dbReference type="NCBI Taxonomy" id="78510"/>
    <lineage>
        <taxon>Bacteria</taxon>
        <taxon>Bacillati</taxon>
        <taxon>Actinomycetota</taxon>
        <taxon>Actinomycetes</taxon>
        <taxon>Kitasatosporales</taxon>
        <taxon>Streptomycetaceae</taxon>
        <taxon>Streptomyces</taxon>
    </lineage>
</organism>
<dbReference type="InterPro" id="IPR018146">
    <property type="entry name" value="Glyoxalase_1_CS"/>
</dbReference>
<dbReference type="PROSITE" id="PS00082">
    <property type="entry name" value="EXTRADIOL_DIOXYGENAS"/>
    <property type="match status" value="1"/>
</dbReference>
<evidence type="ECO:0000313" key="11">
    <source>
        <dbReference type="EMBL" id="MFB9577557.1"/>
    </source>
</evidence>
<dbReference type="InterPro" id="IPR029068">
    <property type="entry name" value="Glyas_Bleomycin-R_OHBP_Dase"/>
</dbReference>
<evidence type="ECO:0000259" key="10">
    <source>
        <dbReference type="PROSITE" id="PS51819"/>
    </source>
</evidence>
<dbReference type="CDD" id="cd07237">
    <property type="entry name" value="BphC1-RGP6_C_like"/>
    <property type="match status" value="1"/>
</dbReference>
<dbReference type="Pfam" id="PF22632">
    <property type="entry name" value="BphC_D1"/>
    <property type="match status" value="1"/>
</dbReference>
<dbReference type="SUPFAM" id="SSF54593">
    <property type="entry name" value="Glyoxalase/Bleomycin resistance protein/Dihydroxybiphenyl dioxygenase"/>
    <property type="match status" value="2"/>
</dbReference>
<dbReference type="Pfam" id="PF00903">
    <property type="entry name" value="Glyoxalase"/>
    <property type="match status" value="1"/>
</dbReference>
<feature type="domain" description="VOC" evidence="10">
    <location>
        <begin position="5"/>
        <end position="118"/>
    </location>
</feature>
<keyword evidence="3" id="KW-0479">Metal-binding</keyword>
<dbReference type="CDD" id="cd07252">
    <property type="entry name" value="BphC1-RGP6_N_like"/>
    <property type="match status" value="1"/>
</dbReference>
<feature type="compositionally biased region" description="Low complexity" evidence="9">
    <location>
        <begin position="301"/>
        <end position="311"/>
    </location>
</feature>
<evidence type="ECO:0000256" key="2">
    <source>
        <dbReference type="ARBA" id="ARBA00008784"/>
    </source>
</evidence>
<evidence type="ECO:0000256" key="3">
    <source>
        <dbReference type="ARBA" id="ARBA00022723"/>
    </source>
</evidence>
<keyword evidence="4 8" id="KW-0058">Aromatic hydrocarbons catabolism</keyword>
<dbReference type="InterPro" id="IPR037523">
    <property type="entry name" value="VOC_core"/>
</dbReference>
<comment type="similarity">
    <text evidence="2 8">Belongs to the extradiol ring-cleavage dioxygenase family.</text>
</comment>
<name>A0ABV5RI81_9ACTN</name>
<dbReference type="PANTHER" id="PTHR21366">
    <property type="entry name" value="GLYOXALASE FAMILY PROTEIN"/>
    <property type="match status" value="1"/>
</dbReference>
<keyword evidence="7 8" id="KW-0408">Iron</keyword>
<dbReference type="InterPro" id="IPR050383">
    <property type="entry name" value="GlyoxalaseI/FosfomycinResist"/>
</dbReference>
<dbReference type="EMBL" id="JBHMCG010000150">
    <property type="protein sequence ID" value="MFB9577557.1"/>
    <property type="molecule type" value="Genomic_DNA"/>
</dbReference>
<evidence type="ECO:0000256" key="4">
    <source>
        <dbReference type="ARBA" id="ARBA00022797"/>
    </source>
</evidence>
<reference evidence="11 12" key="1">
    <citation type="submission" date="2024-09" db="EMBL/GenBank/DDBJ databases">
        <authorList>
            <person name="Sun Q."/>
            <person name="Mori K."/>
        </authorList>
    </citation>
    <scope>NUCLEOTIDE SEQUENCE [LARGE SCALE GENOMIC DNA]</scope>
    <source>
        <strain evidence="11 12">JCM 3331</strain>
    </source>
</reference>